<evidence type="ECO:0000313" key="4">
    <source>
        <dbReference type="Proteomes" id="UP000778578"/>
    </source>
</evidence>
<organism evidence="3 4">
    <name type="scientific">Actinacidiphila acidipaludis</name>
    <dbReference type="NCBI Taxonomy" id="2873382"/>
    <lineage>
        <taxon>Bacteria</taxon>
        <taxon>Bacillati</taxon>
        <taxon>Actinomycetota</taxon>
        <taxon>Actinomycetes</taxon>
        <taxon>Kitasatosporales</taxon>
        <taxon>Streptomycetaceae</taxon>
        <taxon>Actinacidiphila</taxon>
    </lineage>
</organism>
<dbReference type="Pfam" id="PF05656">
    <property type="entry name" value="DUF805"/>
    <property type="match status" value="1"/>
</dbReference>
<dbReference type="Proteomes" id="UP000778578">
    <property type="component" value="Unassembled WGS sequence"/>
</dbReference>
<protein>
    <submittedName>
        <fullName evidence="3">DUF805 domain-containing protein</fullName>
    </submittedName>
</protein>
<evidence type="ECO:0000256" key="1">
    <source>
        <dbReference type="SAM" id="MobiDB-lite"/>
    </source>
</evidence>
<keyword evidence="4" id="KW-1185">Reference proteome</keyword>
<reference evidence="3 4" key="1">
    <citation type="submission" date="2021-08" db="EMBL/GenBank/DDBJ databases">
        <title>WGS of actinomycetes from Thailand.</title>
        <authorList>
            <person name="Thawai C."/>
        </authorList>
    </citation>
    <scope>NUCLEOTIDE SEQUENCE [LARGE SCALE GENOMIC DNA]</scope>
    <source>
        <strain evidence="3 4">PLK6-54</strain>
    </source>
</reference>
<name>A0ABS7Q0A1_9ACTN</name>
<keyword evidence="2" id="KW-1133">Transmembrane helix</keyword>
<feature type="region of interest" description="Disordered" evidence="1">
    <location>
        <begin position="103"/>
        <end position="123"/>
    </location>
</feature>
<feature type="transmembrane region" description="Helical" evidence="2">
    <location>
        <begin position="78"/>
        <end position="96"/>
    </location>
</feature>
<keyword evidence="2" id="KW-0812">Transmembrane</keyword>
<comment type="caution">
    <text evidence="3">The sequence shown here is derived from an EMBL/GenBank/DDBJ whole genome shotgun (WGS) entry which is preliminary data.</text>
</comment>
<dbReference type="InterPro" id="IPR008523">
    <property type="entry name" value="DUF805"/>
</dbReference>
<dbReference type="PANTHER" id="PTHR34980:SF2">
    <property type="entry name" value="INNER MEMBRANE PROTEIN YHAH-RELATED"/>
    <property type="match status" value="1"/>
</dbReference>
<evidence type="ECO:0000256" key="2">
    <source>
        <dbReference type="SAM" id="Phobius"/>
    </source>
</evidence>
<feature type="transmembrane region" description="Helical" evidence="2">
    <location>
        <begin position="50"/>
        <end position="66"/>
    </location>
</feature>
<proteinExistence type="predicted"/>
<keyword evidence="2" id="KW-0472">Membrane</keyword>
<dbReference type="PANTHER" id="PTHR34980">
    <property type="entry name" value="INNER MEMBRANE PROTEIN-RELATED-RELATED"/>
    <property type="match status" value="1"/>
</dbReference>
<accession>A0ABS7Q0A1</accession>
<evidence type="ECO:0000313" key="3">
    <source>
        <dbReference type="EMBL" id="MBY8876169.1"/>
    </source>
</evidence>
<dbReference type="EMBL" id="JAINZZ010000001">
    <property type="protein sequence ID" value="MBY8876169.1"/>
    <property type="molecule type" value="Genomic_DNA"/>
</dbReference>
<feature type="transmembrane region" description="Helical" evidence="2">
    <location>
        <begin position="23"/>
        <end position="44"/>
    </location>
</feature>
<gene>
    <name evidence="3" type="ORF">K7862_00740</name>
</gene>
<sequence>MRWYLGAFKKYAVFHGRARRKEYWMYFLFTGLVLVVLLALGTAMQTMVPYLLYVVAVIVPSLSVMVRRMHDMGKSGWLALLGFIPVIGGIVMLAFGCIEGERRPNMYGPDPKQTHTYAPQPPS</sequence>